<evidence type="ECO:0000313" key="1">
    <source>
        <dbReference type="EMBL" id="KAK3268576.1"/>
    </source>
</evidence>
<accession>A0AAE0L1F4</accession>
<comment type="caution">
    <text evidence="1">The sequence shown here is derived from an EMBL/GenBank/DDBJ whole genome shotgun (WGS) entry which is preliminary data.</text>
</comment>
<proteinExistence type="predicted"/>
<reference evidence="1 2" key="1">
    <citation type="journal article" date="2015" name="Genome Biol. Evol.">
        <title>Comparative Genomics of a Bacterivorous Green Alga Reveals Evolutionary Causalities and Consequences of Phago-Mixotrophic Mode of Nutrition.</title>
        <authorList>
            <person name="Burns J.A."/>
            <person name="Paasch A."/>
            <person name="Narechania A."/>
            <person name="Kim E."/>
        </authorList>
    </citation>
    <scope>NUCLEOTIDE SEQUENCE [LARGE SCALE GENOMIC DNA]</scope>
    <source>
        <strain evidence="1 2">PLY_AMNH</strain>
    </source>
</reference>
<dbReference type="EMBL" id="LGRX02011733">
    <property type="protein sequence ID" value="KAK3268576.1"/>
    <property type="molecule type" value="Genomic_DNA"/>
</dbReference>
<name>A0AAE0L1F4_9CHLO</name>
<keyword evidence="2" id="KW-1185">Reference proteome</keyword>
<dbReference type="Proteomes" id="UP001190700">
    <property type="component" value="Unassembled WGS sequence"/>
</dbReference>
<evidence type="ECO:0000313" key="2">
    <source>
        <dbReference type="Proteomes" id="UP001190700"/>
    </source>
</evidence>
<gene>
    <name evidence="1" type="ORF">CYMTET_22919</name>
</gene>
<protein>
    <submittedName>
        <fullName evidence="1">Uncharacterized protein</fullName>
    </submittedName>
</protein>
<sequence>MGVLGRQTLKSKEHLWSPRSVKSRSPLLLLRLELAPPTQRTRDRHASRVAAVRGLALLLVHQLLTGLDDLR</sequence>
<dbReference type="AlphaFoldDB" id="A0AAE0L1F4"/>
<organism evidence="1 2">
    <name type="scientific">Cymbomonas tetramitiformis</name>
    <dbReference type="NCBI Taxonomy" id="36881"/>
    <lineage>
        <taxon>Eukaryota</taxon>
        <taxon>Viridiplantae</taxon>
        <taxon>Chlorophyta</taxon>
        <taxon>Pyramimonadophyceae</taxon>
        <taxon>Pyramimonadales</taxon>
        <taxon>Pyramimonadaceae</taxon>
        <taxon>Cymbomonas</taxon>
    </lineage>
</organism>